<dbReference type="Proteomes" id="UP001257914">
    <property type="component" value="Unassembled WGS sequence"/>
</dbReference>
<evidence type="ECO:0000313" key="4">
    <source>
        <dbReference type="Proteomes" id="UP001257914"/>
    </source>
</evidence>
<dbReference type="Pfam" id="PF14870">
    <property type="entry name" value="PSII_BNR"/>
    <property type="match status" value="1"/>
</dbReference>
<sequence>MKIFLLASSFLSLISSLGVAAQTSMTATVTASTDFVITSKQISTGNRFQAISIDEKGGLWVSGTNSSVYHSADLGQSWSAVKTPDTGKDLQFRDIQVVDNKIILMSAGEGADSRLYMSDDKGESWSLTNQGQTPETFYDCFSMLNSTTGWLYGDSADKQFSILKTTDGAKTWQPITMPFKAQADEGGFASSGTCLNHNKQGDIAIGTGNAENPRLLIKKKDQAWQSITSPYKGGEAAGIFSVQFDKDNLYTFGGSLKTKGVATPVYKYSLSTSSWHSLLGAPLTGAVYGSAITKEHVFITNPEGIAVLNKNKTAWRKLSDLDIWAMACKDNNCWGVGANGTVVTIAW</sequence>
<proteinExistence type="predicted"/>
<feature type="signal peptide" evidence="1">
    <location>
        <begin position="1"/>
        <end position="20"/>
    </location>
</feature>
<evidence type="ECO:0000259" key="2">
    <source>
        <dbReference type="Pfam" id="PF14870"/>
    </source>
</evidence>
<evidence type="ECO:0000313" key="3">
    <source>
        <dbReference type="EMBL" id="MDU0113434.1"/>
    </source>
</evidence>
<gene>
    <name evidence="3" type="ORF">RT723_10580</name>
</gene>
<dbReference type="PANTHER" id="PTHR47199:SF2">
    <property type="entry name" value="PHOTOSYSTEM II STABILITY_ASSEMBLY FACTOR HCF136, CHLOROPLASTIC"/>
    <property type="match status" value="1"/>
</dbReference>
<protein>
    <submittedName>
        <fullName evidence="3">YCF48-related protein</fullName>
    </submittedName>
</protein>
<keyword evidence="1" id="KW-0732">Signal</keyword>
<keyword evidence="4" id="KW-1185">Reference proteome</keyword>
<dbReference type="RefSeq" id="WP_216056713.1">
    <property type="nucleotide sequence ID" value="NZ_JAWCUA010000007.1"/>
</dbReference>
<reference evidence="3 4" key="1">
    <citation type="submission" date="2023-10" db="EMBL/GenBank/DDBJ databases">
        <title>Psychrosphaera aquimaarina strain SW33 isolated from seawater.</title>
        <authorList>
            <person name="Bayburt H."/>
            <person name="Kim J.M."/>
            <person name="Choi B.J."/>
            <person name="Jeon C.O."/>
        </authorList>
    </citation>
    <scope>NUCLEOTIDE SEQUENCE [LARGE SCALE GENOMIC DNA]</scope>
    <source>
        <strain evidence="3 4">KCTC 52743</strain>
    </source>
</reference>
<feature type="chain" id="PRO_5045371828" evidence="1">
    <location>
        <begin position="21"/>
        <end position="347"/>
    </location>
</feature>
<feature type="domain" description="Photosynthesis system II assembly factor Ycf48/Hcf136-like" evidence="2">
    <location>
        <begin position="38"/>
        <end position="154"/>
    </location>
</feature>
<organism evidence="3 4">
    <name type="scientific">Psychrosphaera aquimarina</name>
    <dbReference type="NCBI Taxonomy" id="2044854"/>
    <lineage>
        <taxon>Bacteria</taxon>
        <taxon>Pseudomonadati</taxon>
        <taxon>Pseudomonadota</taxon>
        <taxon>Gammaproteobacteria</taxon>
        <taxon>Alteromonadales</taxon>
        <taxon>Pseudoalteromonadaceae</taxon>
        <taxon>Psychrosphaera</taxon>
    </lineage>
</organism>
<name>A0ABU3R1A6_9GAMM</name>
<dbReference type="InterPro" id="IPR028203">
    <property type="entry name" value="PSII_CF48-like_dom"/>
</dbReference>
<evidence type="ECO:0000256" key="1">
    <source>
        <dbReference type="SAM" id="SignalP"/>
    </source>
</evidence>
<dbReference type="EMBL" id="JAWCUA010000007">
    <property type="protein sequence ID" value="MDU0113434.1"/>
    <property type="molecule type" value="Genomic_DNA"/>
</dbReference>
<comment type="caution">
    <text evidence="3">The sequence shown here is derived from an EMBL/GenBank/DDBJ whole genome shotgun (WGS) entry which is preliminary data.</text>
</comment>
<dbReference type="PANTHER" id="PTHR47199">
    <property type="entry name" value="PHOTOSYSTEM II STABILITY/ASSEMBLY FACTOR HCF136, CHLOROPLASTIC"/>
    <property type="match status" value="1"/>
</dbReference>
<accession>A0ABU3R1A6</accession>